<reference evidence="1 2" key="1">
    <citation type="submission" date="2006-04" db="EMBL/GenBank/DDBJ databases">
        <authorList>
            <person name="Nierman W.C."/>
        </authorList>
    </citation>
    <scope>NUCLEOTIDE SEQUENCE [LARGE SCALE GENOMIC DNA]</scope>
    <source>
        <strain evidence="1 2">DW4/3-1</strain>
    </source>
</reference>
<comment type="caution">
    <text evidence="1">The sequence shown here is derived from an EMBL/GenBank/DDBJ whole genome shotgun (WGS) entry which is preliminary data.</text>
</comment>
<protein>
    <submittedName>
        <fullName evidence="1">Uncharacterized protein</fullName>
    </submittedName>
</protein>
<dbReference type="Proteomes" id="UP000032702">
    <property type="component" value="Unassembled WGS sequence"/>
</dbReference>
<dbReference type="EMBL" id="AAMD01000147">
    <property type="protein sequence ID" value="EAU63756.1"/>
    <property type="molecule type" value="Genomic_DNA"/>
</dbReference>
<sequence>MAWQPGWASTVPEQDVPWRNSTAAVAPAVGSIPAGLPPKLMVGLFEETGKTWMKDSGVPWHVRYRYFVKGWANNFGYGQHDGSWGLQYMKECDLQGYLPAIQYYQLNGEPGGGEAQFLVKAQNTATMKSYFEDFKLLMQRAKDFGKPVLILMEADGFALMEHQSQDNPNAYAAVAATGLPELAGLPNTVAGWGLAFLQLRKAVGANNALLGLHISAWASGKDIAHFSLTDPLEPEVAKVHTFLKPLGLAPNVTGAMWDVLVADPLDRDAEFYQRASGQDRWWDPSDTAPITSKSFNRYAEWLRLWNVASQKRWVLWQIPLGNSNHLNVDNTGDTPRAGYQDNRAEYFFGAGDTAHLAKFASSGVIALLFGRGEGRQSSYTNDLYTDGQLFMKSRAAAFLQAGGLPLPSDDPETGPPPTDTAPFHFEDGLQNWVMWGEMLKGVSSSTEQAWAGTHSLAAQLVSTGSGGLVKVSVGNVSVPAGKTLSFRVWFPPNSRVSGLQPFIIQGAGGGWKYTGAWVSTEPMTAGSWNTLTLQVPANAVSPLAELGLEIFTNGAWSGTVYLDSVSW</sequence>
<evidence type="ECO:0000313" key="2">
    <source>
        <dbReference type="Proteomes" id="UP000032702"/>
    </source>
</evidence>
<organism evidence="1 2">
    <name type="scientific">Stigmatella aurantiaca (strain DW4/3-1)</name>
    <dbReference type="NCBI Taxonomy" id="378806"/>
    <lineage>
        <taxon>Bacteria</taxon>
        <taxon>Pseudomonadati</taxon>
        <taxon>Myxococcota</taxon>
        <taxon>Myxococcia</taxon>
        <taxon>Myxococcales</taxon>
        <taxon>Cystobacterineae</taxon>
        <taxon>Archangiaceae</taxon>
        <taxon>Stigmatella</taxon>
    </lineage>
</organism>
<dbReference type="AlphaFoldDB" id="Q08TF8"/>
<gene>
    <name evidence="1" type="ORF">STIAU_2151</name>
</gene>
<proteinExistence type="predicted"/>
<accession>Q08TF8</accession>
<dbReference type="Gene3D" id="2.60.120.260">
    <property type="entry name" value="Galactose-binding domain-like"/>
    <property type="match status" value="1"/>
</dbReference>
<evidence type="ECO:0000313" key="1">
    <source>
        <dbReference type="EMBL" id="EAU63756.1"/>
    </source>
</evidence>
<name>Q08TF8_STIAD</name>